<organism evidence="13 14">
    <name type="scientific">Penicillium argentinense</name>
    <dbReference type="NCBI Taxonomy" id="1131581"/>
    <lineage>
        <taxon>Eukaryota</taxon>
        <taxon>Fungi</taxon>
        <taxon>Dikarya</taxon>
        <taxon>Ascomycota</taxon>
        <taxon>Pezizomycotina</taxon>
        <taxon>Eurotiomycetes</taxon>
        <taxon>Eurotiomycetidae</taxon>
        <taxon>Eurotiales</taxon>
        <taxon>Aspergillaceae</taxon>
        <taxon>Penicillium</taxon>
    </lineage>
</organism>
<evidence type="ECO:0000313" key="14">
    <source>
        <dbReference type="Proteomes" id="UP001149074"/>
    </source>
</evidence>
<dbReference type="GO" id="GO:0004053">
    <property type="term" value="F:arginase activity"/>
    <property type="evidence" value="ECO:0007669"/>
    <property type="project" value="UniProtKB-EC"/>
</dbReference>
<evidence type="ECO:0000256" key="1">
    <source>
        <dbReference type="ARBA" id="ARBA00005098"/>
    </source>
</evidence>
<keyword evidence="8 12" id="KW-0464">Manganese</keyword>
<accession>A0A9W9G4N3</accession>
<dbReference type="PRINTS" id="PR00116">
    <property type="entry name" value="ARGINASE"/>
</dbReference>
<dbReference type="GO" id="GO:0005829">
    <property type="term" value="C:cytosol"/>
    <property type="evidence" value="ECO:0007669"/>
    <property type="project" value="TreeGrafter"/>
</dbReference>
<evidence type="ECO:0000256" key="11">
    <source>
        <dbReference type="RuleBase" id="RU003684"/>
    </source>
</evidence>
<name>A0A9W9G4N3_9EURO</name>
<evidence type="ECO:0000313" key="13">
    <source>
        <dbReference type="EMBL" id="KAJ5111998.1"/>
    </source>
</evidence>
<dbReference type="EMBL" id="JAPQKI010000001">
    <property type="protein sequence ID" value="KAJ5111998.1"/>
    <property type="molecule type" value="Genomic_DNA"/>
</dbReference>
<dbReference type="InterPro" id="IPR020855">
    <property type="entry name" value="Ureohydrolase_Mn_BS"/>
</dbReference>
<dbReference type="NCBIfam" id="TIGR01229">
    <property type="entry name" value="rocF_arginase"/>
    <property type="match status" value="1"/>
</dbReference>
<dbReference type="PROSITE" id="PS51409">
    <property type="entry name" value="ARGINASE_2"/>
    <property type="match status" value="1"/>
</dbReference>
<dbReference type="GO" id="GO:0006525">
    <property type="term" value="P:arginine metabolic process"/>
    <property type="evidence" value="ECO:0007669"/>
    <property type="project" value="UniProtKB-KW"/>
</dbReference>
<dbReference type="GO" id="GO:0005634">
    <property type="term" value="C:nucleus"/>
    <property type="evidence" value="ECO:0007669"/>
    <property type="project" value="TreeGrafter"/>
</dbReference>
<protein>
    <recommendedName>
        <fullName evidence="4 12">Arginase</fullName>
        <ecNumber evidence="3 12">3.5.3.1</ecNumber>
    </recommendedName>
</protein>
<dbReference type="GeneID" id="81351526"/>
<evidence type="ECO:0000256" key="3">
    <source>
        <dbReference type="ARBA" id="ARBA00012168"/>
    </source>
</evidence>
<dbReference type="OrthoDB" id="9992747at2759"/>
<dbReference type="EC" id="3.5.3.1" evidence="3 12"/>
<dbReference type="PANTHER" id="PTHR43782">
    <property type="entry name" value="ARGINASE"/>
    <property type="match status" value="1"/>
</dbReference>
<dbReference type="AlphaFoldDB" id="A0A9W9G4N3"/>
<comment type="subunit">
    <text evidence="2">Homotrimer.</text>
</comment>
<keyword evidence="5 12" id="KW-0056">Arginine metabolism</keyword>
<dbReference type="Gene3D" id="3.40.800.10">
    <property type="entry name" value="Ureohydrolase domain"/>
    <property type="match status" value="1"/>
</dbReference>
<dbReference type="Pfam" id="PF00491">
    <property type="entry name" value="Arginase"/>
    <property type="match status" value="1"/>
</dbReference>
<reference evidence="13" key="1">
    <citation type="submission" date="2022-11" db="EMBL/GenBank/DDBJ databases">
        <authorList>
            <person name="Petersen C."/>
        </authorList>
    </citation>
    <scope>NUCLEOTIDE SEQUENCE</scope>
    <source>
        <strain evidence="13">IBT 30761</strain>
    </source>
</reference>
<dbReference type="CDD" id="cd09989">
    <property type="entry name" value="Arginase"/>
    <property type="match status" value="1"/>
</dbReference>
<comment type="catalytic activity">
    <reaction evidence="9 12">
        <text>L-arginine + H2O = urea + L-ornithine</text>
        <dbReference type="Rhea" id="RHEA:20569"/>
        <dbReference type="ChEBI" id="CHEBI:15377"/>
        <dbReference type="ChEBI" id="CHEBI:16199"/>
        <dbReference type="ChEBI" id="CHEBI:32682"/>
        <dbReference type="ChEBI" id="CHEBI:46911"/>
        <dbReference type="EC" id="3.5.3.1"/>
    </reaction>
</comment>
<dbReference type="GO" id="GO:0030145">
    <property type="term" value="F:manganese ion binding"/>
    <property type="evidence" value="ECO:0007669"/>
    <property type="project" value="TreeGrafter"/>
</dbReference>
<dbReference type="FunFam" id="3.40.800.10:FF:000012">
    <property type="entry name" value="Arginase"/>
    <property type="match status" value="1"/>
</dbReference>
<dbReference type="InterPro" id="IPR023696">
    <property type="entry name" value="Ureohydrolase_dom_sf"/>
</dbReference>
<dbReference type="InterPro" id="IPR014033">
    <property type="entry name" value="Arginase"/>
</dbReference>
<comment type="cofactor">
    <cofactor evidence="12">
        <name>Mn(2+)</name>
        <dbReference type="ChEBI" id="CHEBI:29035"/>
    </cofactor>
    <text evidence="12">Binds 2 manganese ions per subunit.</text>
</comment>
<reference evidence="13" key="2">
    <citation type="journal article" date="2023" name="IMA Fungus">
        <title>Comparative genomic study of the Penicillium genus elucidates a diverse pangenome and 15 lateral gene transfer events.</title>
        <authorList>
            <person name="Petersen C."/>
            <person name="Sorensen T."/>
            <person name="Nielsen M.R."/>
            <person name="Sondergaard T.E."/>
            <person name="Sorensen J.L."/>
            <person name="Fitzpatrick D.A."/>
            <person name="Frisvad J.C."/>
            <person name="Nielsen K.L."/>
        </authorList>
    </citation>
    <scope>NUCLEOTIDE SEQUENCE</scope>
    <source>
        <strain evidence="13">IBT 30761</strain>
    </source>
</reference>
<dbReference type="SUPFAM" id="SSF52768">
    <property type="entry name" value="Arginase/deacetylase"/>
    <property type="match status" value="1"/>
</dbReference>
<dbReference type="PANTHER" id="PTHR43782:SF3">
    <property type="entry name" value="ARGINASE"/>
    <property type="match status" value="1"/>
</dbReference>
<evidence type="ECO:0000256" key="6">
    <source>
        <dbReference type="ARBA" id="ARBA00022723"/>
    </source>
</evidence>
<evidence type="ECO:0000256" key="8">
    <source>
        <dbReference type="ARBA" id="ARBA00023211"/>
    </source>
</evidence>
<evidence type="ECO:0000256" key="10">
    <source>
        <dbReference type="PROSITE-ProRule" id="PRU00742"/>
    </source>
</evidence>
<evidence type="ECO:0000256" key="7">
    <source>
        <dbReference type="ARBA" id="ARBA00022801"/>
    </source>
</evidence>
<evidence type="ECO:0000256" key="2">
    <source>
        <dbReference type="ARBA" id="ARBA00011233"/>
    </source>
</evidence>
<comment type="similarity">
    <text evidence="10 11">Belongs to the arginase family.</text>
</comment>
<sequence length="329" mass="35038">MAKQALTTSKFLASPSHLAVVAAKYSCGAPIGGAEHGPDALIDAGIFSEIESKTKYKCTIDHIAQSGTFGNTNEAHDADPDINGMKRPRAVSLASKQISECVYAHAREGKFVMTLGGDHSIGIGTVTGIARAIRERFGGSELSVLWIDAHADINTPETSPSRRIHGMPVAFASGLAQSPTGHSVFDWITASHLINLKRFVYIGLRDVDEAEERIIAENGIKAYSMDDVRRYGIVKVMGLALEYLGDETPIHVSYDIDSLDPEWAPSTGFPVTPGLSLEEGIHISRRLHATGNLVAMDLVEVNPLVEPGKLGTTVKSAGSVIQAALGVAV</sequence>
<gene>
    <name evidence="13" type="ORF">N7532_000043</name>
</gene>
<dbReference type="RefSeq" id="XP_056479771.1">
    <property type="nucleotide sequence ID" value="XM_056612547.1"/>
</dbReference>
<keyword evidence="14" id="KW-1185">Reference proteome</keyword>
<evidence type="ECO:0000256" key="9">
    <source>
        <dbReference type="ARBA" id="ARBA00047391"/>
    </source>
</evidence>
<evidence type="ECO:0000256" key="12">
    <source>
        <dbReference type="RuleBase" id="RU361159"/>
    </source>
</evidence>
<dbReference type="InterPro" id="IPR006035">
    <property type="entry name" value="Ureohydrolase"/>
</dbReference>
<evidence type="ECO:0000256" key="4">
    <source>
        <dbReference type="ARBA" id="ARBA00018123"/>
    </source>
</evidence>
<keyword evidence="6 12" id="KW-0479">Metal-binding</keyword>
<comment type="pathway">
    <text evidence="1">Nitrogen metabolism; urea cycle; L-ornithine and urea from L-arginine: step 1/1.</text>
</comment>
<dbReference type="Proteomes" id="UP001149074">
    <property type="component" value="Unassembled WGS sequence"/>
</dbReference>
<keyword evidence="7 11" id="KW-0378">Hydrolase</keyword>
<proteinExistence type="inferred from homology"/>
<comment type="caution">
    <text evidence="13">The sequence shown here is derived from an EMBL/GenBank/DDBJ whole genome shotgun (WGS) entry which is preliminary data.</text>
</comment>
<dbReference type="PROSITE" id="PS01053">
    <property type="entry name" value="ARGINASE_1"/>
    <property type="match status" value="1"/>
</dbReference>
<evidence type="ECO:0000256" key="5">
    <source>
        <dbReference type="ARBA" id="ARBA00022503"/>
    </source>
</evidence>